<dbReference type="PROSITE" id="PS50294">
    <property type="entry name" value="WD_REPEATS_REGION"/>
    <property type="match status" value="4"/>
</dbReference>
<keyword evidence="5" id="KW-1185">Reference proteome</keyword>
<feature type="repeat" description="WD" evidence="3">
    <location>
        <begin position="12"/>
        <end position="53"/>
    </location>
</feature>
<dbReference type="PROSITE" id="PS00678">
    <property type="entry name" value="WD_REPEATS_1"/>
    <property type="match status" value="2"/>
</dbReference>
<feature type="repeat" description="WD" evidence="3">
    <location>
        <begin position="178"/>
        <end position="219"/>
    </location>
</feature>
<sequence>MTQVSVKKLNTVGGHQDCVYTLAPGPESHQFFSAGADGVVALWDLNDMETGRMIAKVPNSVYALCYYPERNALIVGQNMDGLHIIDWENKKELGSIKLSAAAIFDIKVLKDRIIVAQGNGEVHILDIKTLETIHVIRNSEKSARTLAVSELSGHLAVGYSDNKIRVFSLRDWKLVHEIDAHKISVFSVRYSPDERFLISGSRDAKLKIWDVIDGYTLRESVAAHMYAINHIEFSPDNKHFVTCSMDKSIKVWDASTYQLLKVIDKARHAGHGTSVNKLLWTAHNNLLISASDDRSISIWDIKF</sequence>
<dbReference type="SUPFAM" id="SSF50978">
    <property type="entry name" value="WD40 repeat-like"/>
    <property type="match status" value="1"/>
</dbReference>
<organism evidence="4 5">
    <name type="scientific">Roseivirga seohaensis subsp. aquiponti</name>
    <dbReference type="NCBI Taxonomy" id="1566026"/>
    <lineage>
        <taxon>Bacteria</taxon>
        <taxon>Pseudomonadati</taxon>
        <taxon>Bacteroidota</taxon>
        <taxon>Cytophagia</taxon>
        <taxon>Cytophagales</taxon>
        <taxon>Roseivirgaceae</taxon>
        <taxon>Roseivirga</taxon>
    </lineage>
</organism>
<keyword evidence="1 3" id="KW-0853">WD repeat</keyword>
<proteinExistence type="predicted"/>
<dbReference type="PRINTS" id="PR00320">
    <property type="entry name" value="GPROTEINBRPT"/>
</dbReference>
<evidence type="ECO:0000256" key="1">
    <source>
        <dbReference type="ARBA" id="ARBA00022574"/>
    </source>
</evidence>
<protein>
    <submittedName>
        <fullName evidence="4">WD-40 repeat protein</fullName>
    </submittedName>
</protein>
<evidence type="ECO:0000313" key="5">
    <source>
        <dbReference type="Proteomes" id="UP000036908"/>
    </source>
</evidence>
<dbReference type="Proteomes" id="UP000036908">
    <property type="component" value="Unassembled WGS sequence"/>
</dbReference>
<gene>
    <name evidence="4" type="ORF">OB69_05675</name>
</gene>
<name>A0A0L8ALL5_9BACT</name>
<dbReference type="PATRIC" id="fig|1566026.4.peg.2961"/>
<dbReference type="SMART" id="SM00320">
    <property type="entry name" value="WD40"/>
    <property type="match status" value="6"/>
</dbReference>
<accession>A0A0L8ALL5</accession>
<dbReference type="InterPro" id="IPR020472">
    <property type="entry name" value="WD40_PAC1"/>
</dbReference>
<evidence type="ECO:0000313" key="4">
    <source>
        <dbReference type="EMBL" id="KOF03388.1"/>
    </source>
</evidence>
<dbReference type="PANTHER" id="PTHR19879:SF9">
    <property type="entry name" value="TRANSCRIPTION INITIATION FACTOR TFIID SUBUNIT 5"/>
    <property type="match status" value="1"/>
</dbReference>
<dbReference type="CDD" id="cd00200">
    <property type="entry name" value="WD40"/>
    <property type="match status" value="1"/>
</dbReference>
<comment type="caution">
    <text evidence="4">The sequence shown here is derived from an EMBL/GenBank/DDBJ whole genome shotgun (WGS) entry which is preliminary data.</text>
</comment>
<dbReference type="InterPro" id="IPR001680">
    <property type="entry name" value="WD40_rpt"/>
</dbReference>
<dbReference type="InterPro" id="IPR015943">
    <property type="entry name" value="WD40/YVTN_repeat-like_dom_sf"/>
</dbReference>
<dbReference type="Gene3D" id="2.130.10.10">
    <property type="entry name" value="YVTN repeat-like/Quinoprotein amine dehydrogenase"/>
    <property type="match status" value="3"/>
</dbReference>
<dbReference type="Pfam" id="PF00400">
    <property type="entry name" value="WD40"/>
    <property type="match status" value="4"/>
</dbReference>
<dbReference type="PROSITE" id="PS50082">
    <property type="entry name" value="WD_REPEATS_2"/>
    <property type="match status" value="4"/>
</dbReference>
<dbReference type="OrthoDB" id="933690at2"/>
<feature type="repeat" description="WD" evidence="3">
    <location>
        <begin position="268"/>
        <end position="303"/>
    </location>
</feature>
<dbReference type="RefSeq" id="WP_053222739.1">
    <property type="nucleotide sequence ID" value="NZ_JSVA01000007.1"/>
</dbReference>
<dbReference type="AlphaFoldDB" id="A0A0L8ALL5"/>
<dbReference type="PANTHER" id="PTHR19879">
    <property type="entry name" value="TRANSCRIPTION INITIATION FACTOR TFIID"/>
    <property type="match status" value="1"/>
</dbReference>
<evidence type="ECO:0000256" key="2">
    <source>
        <dbReference type="ARBA" id="ARBA00022737"/>
    </source>
</evidence>
<evidence type="ECO:0000256" key="3">
    <source>
        <dbReference type="PROSITE-ProRule" id="PRU00221"/>
    </source>
</evidence>
<dbReference type="InterPro" id="IPR019775">
    <property type="entry name" value="WD40_repeat_CS"/>
</dbReference>
<feature type="repeat" description="WD" evidence="3">
    <location>
        <begin position="221"/>
        <end position="262"/>
    </location>
</feature>
<dbReference type="InterPro" id="IPR036322">
    <property type="entry name" value="WD40_repeat_dom_sf"/>
</dbReference>
<reference evidence="5" key="1">
    <citation type="submission" date="2014-11" db="EMBL/GenBank/DDBJ databases">
        <title>Genome sequencing of Roseivirga sp. D-25.</title>
        <authorList>
            <person name="Selvaratnam C."/>
            <person name="Thevarajoo S."/>
            <person name="Goh K.M."/>
            <person name="Eee R."/>
            <person name="Chan K.-G."/>
            <person name="Chong C.S."/>
        </authorList>
    </citation>
    <scope>NUCLEOTIDE SEQUENCE [LARGE SCALE GENOMIC DNA]</scope>
    <source>
        <strain evidence="5">D-25</strain>
    </source>
</reference>
<keyword evidence="2" id="KW-0677">Repeat</keyword>
<dbReference type="EMBL" id="JSVA01000007">
    <property type="protein sequence ID" value="KOF03388.1"/>
    <property type="molecule type" value="Genomic_DNA"/>
</dbReference>